<dbReference type="Proteomes" id="UP000548304">
    <property type="component" value="Unassembled WGS sequence"/>
</dbReference>
<protein>
    <submittedName>
        <fullName evidence="5">DNA-binding LacI/PurR family transcriptional regulator</fullName>
    </submittedName>
</protein>
<sequence length="262" mass="28415">MNSATRRTASPALREGTSRIVVLNVDTSFEGNYSRSFTRGLDEELAEHEHELMVRHCTPTARSTRQVLDAITPRAVLRLGEAYLTGDALGDQGGGWRDGLAAHTSMQLRHLAERGHTRIAMALPDPESPLSGVRLRFAREAARTLGLPPLRWFAVPRPRSAGTVAVRDFLDTSPPPSAIAAFDDDIALRVVTGLHDLGYRVPDDVAVIGFDDTEYGELVTPALTTVHIDAESHGRLAARTVLELDTTGLDAVPGRVIVRESA</sequence>
<evidence type="ECO:0000256" key="2">
    <source>
        <dbReference type="ARBA" id="ARBA00023125"/>
    </source>
</evidence>
<dbReference type="SUPFAM" id="SSF53822">
    <property type="entry name" value="Periplasmic binding protein-like I"/>
    <property type="match status" value="1"/>
</dbReference>
<keyword evidence="1" id="KW-0805">Transcription regulation</keyword>
<dbReference type="PANTHER" id="PTHR30146">
    <property type="entry name" value="LACI-RELATED TRANSCRIPTIONAL REPRESSOR"/>
    <property type="match status" value="1"/>
</dbReference>
<dbReference type="InterPro" id="IPR046335">
    <property type="entry name" value="LacI/GalR-like_sensor"/>
</dbReference>
<dbReference type="EMBL" id="JACBYW010000004">
    <property type="protein sequence ID" value="NYH79102.1"/>
    <property type="molecule type" value="Genomic_DNA"/>
</dbReference>
<evidence type="ECO:0000259" key="4">
    <source>
        <dbReference type="Pfam" id="PF13377"/>
    </source>
</evidence>
<proteinExistence type="predicted"/>
<dbReference type="InterPro" id="IPR028082">
    <property type="entry name" value="Peripla_BP_I"/>
</dbReference>
<reference evidence="5 6" key="1">
    <citation type="submission" date="2020-07" db="EMBL/GenBank/DDBJ databases">
        <title>Genomic Encyclopedia of Type Strains, Phase III (KMG-III): the genomes of soil and plant-associated and newly described type strains.</title>
        <authorList>
            <person name="Whitman W."/>
        </authorList>
    </citation>
    <scope>NUCLEOTIDE SEQUENCE [LARGE SCALE GENOMIC DNA]</scope>
    <source>
        <strain evidence="5 6">CECT 8576</strain>
    </source>
</reference>
<dbReference type="GO" id="GO:0000976">
    <property type="term" value="F:transcription cis-regulatory region binding"/>
    <property type="evidence" value="ECO:0007669"/>
    <property type="project" value="TreeGrafter"/>
</dbReference>
<dbReference type="Pfam" id="PF13377">
    <property type="entry name" value="Peripla_BP_3"/>
    <property type="match status" value="1"/>
</dbReference>
<evidence type="ECO:0000256" key="1">
    <source>
        <dbReference type="ARBA" id="ARBA00023015"/>
    </source>
</evidence>
<dbReference type="AlphaFoldDB" id="A0A852YZD8"/>
<keyword evidence="2 5" id="KW-0238">DNA-binding</keyword>
<keyword evidence="6" id="KW-1185">Reference proteome</keyword>
<evidence type="ECO:0000313" key="5">
    <source>
        <dbReference type="EMBL" id="NYH79102.1"/>
    </source>
</evidence>
<keyword evidence="3" id="KW-0804">Transcription</keyword>
<evidence type="ECO:0000313" key="6">
    <source>
        <dbReference type="Proteomes" id="UP000548304"/>
    </source>
</evidence>
<gene>
    <name evidence="5" type="ORF">FHR84_002436</name>
</gene>
<dbReference type="GO" id="GO:0003700">
    <property type="term" value="F:DNA-binding transcription factor activity"/>
    <property type="evidence" value="ECO:0007669"/>
    <property type="project" value="TreeGrafter"/>
</dbReference>
<dbReference type="PANTHER" id="PTHR30146:SF154">
    <property type="entry name" value="TRANSCRIPTION REGULATOR, MEMBER OF GALR FAMILY"/>
    <property type="match status" value="1"/>
</dbReference>
<evidence type="ECO:0000256" key="3">
    <source>
        <dbReference type="ARBA" id="ARBA00023163"/>
    </source>
</evidence>
<comment type="caution">
    <text evidence="5">The sequence shown here is derived from an EMBL/GenBank/DDBJ whole genome shotgun (WGS) entry which is preliminary data.</text>
</comment>
<accession>A0A852YZD8</accession>
<name>A0A852YZD8_9ACTN</name>
<feature type="domain" description="Transcriptional regulator LacI/GalR-like sensor" evidence="4">
    <location>
        <begin position="109"/>
        <end position="256"/>
    </location>
</feature>
<dbReference type="CDD" id="cd06267">
    <property type="entry name" value="PBP1_LacI_sugar_binding-like"/>
    <property type="match status" value="1"/>
</dbReference>
<organism evidence="5 6">
    <name type="scientific">Actinopolyspora biskrensis</name>
    <dbReference type="NCBI Taxonomy" id="1470178"/>
    <lineage>
        <taxon>Bacteria</taxon>
        <taxon>Bacillati</taxon>
        <taxon>Actinomycetota</taxon>
        <taxon>Actinomycetes</taxon>
        <taxon>Actinopolysporales</taxon>
        <taxon>Actinopolysporaceae</taxon>
        <taxon>Actinopolyspora</taxon>
    </lineage>
</organism>
<dbReference type="Gene3D" id="3.40.50.2300">
    <property type="match status" value="2"/>
</dbReference>